<evidence type="ECO:0000313" key="1">
    <source>
        <dbReference type="EMBL" id="QQE75220.1"/>
    </source>
</evidence>
<proteinExistence type="predicted"/>
<dbReference type="Pfam" id="PF08890">
    <property type="entry name" value="Phage_TAC_5"/>
    <property type="match status" value="1"/>
</dbReference>
<reference evidence="1 2" key="1">
    <citation type="submission" date="2020-12" db="EMBL/GenBank/DDBJ databases">
        <title>strain FJAT-54423T represents a novel species of the genus Brevibacillus.</title>
        <authorList>
            <person name="Tang R."/>
        </authorList>
    </citation>
    <scope>NUCLEOTIDE SEQUENCE [LARGE SCALE GENOMIC DNA]</scope>
    <source>
        <strain evidence="1 2">FJAT-54423</strain>
    </source>
</reference>
<name>A0A7T5EMA7_9BACL</name>
<dbReference type="InterPro" id="IPR014986">
    <property type="entry name" value="XkdN-like"/>
</dbReference>
<dbReference type="RefSeq" id="WP_198828750.1">
    <property type="nucleotide sequence ID" value="NZ_CP066308.1"/>
</dbReference>
<dbReference type="Proteomes" id="UP000595847">
    <property type="component" value="Chromosome"/>
</dbReference>
<dbReference type="KEGG" id="bcop:JD108_04625"/>
<gene>
    <name evidence="1" type="ORF">JD108_04625</name>
</gene>
<evidence type="ECO:0000313" key="2">
    <source>
        <dbReference type="Proteomes" id="UP000595847"/>
    </source>
</evidence>
<accession>A0A7T5EMA7</accession>
<dbReference type="Gene3D" id="3.30.2220.30">
    <property type="match status" value="1"/>
</dbReference>
<dbReference type="EMBL" id="CP066308">
    <property type="protein sequence ID" value="QQE75220.1"/>
    <property type="molecule type" value="Genomic_DNA"/>
</dbReference>
<evidence type="ECO:0008006" key="3">
    <source>
        <dbReference type="Google" id="ProtNLM"/>
    </source>
</evidence>
<organism evidence="1 2">
    <name type="scientific">Brevibacillus composti</name>
    <dbReference type="NCBI Taxonomy" id="2796470"/>
    <lineage>
        <taxon>Bacteria</taxon>
        <taxon>Bacillati</taxon>
        <taxon>Bacillota</taxon>
        <taxon>Bacilli</taxon>
        <taxon>Bacillales</taxon>
        <taxon>Paenibacillaceae</taxon>
        <taxon>Brevibacillus</taxon>
    </lineage>
</organism>
<dbReference type="InterPro" id="IPR038559">
    <property type="entry name" value="XkdN-like_sf"/>
</dbReference>
<sequence>MSKKITIAKLLENKDKLKNKKAKRQTLYVDSLEGEIVIQQPEKSVALEALEMTQDSEREDLADPYLVYHCVVEPNLKDPALQQEFGCAEPMDIVDMIFLPGEVATIGGFAMKLAGYGKGVKAVDDEIKN</sequence>
<protein>
    <recommendedName>
        <fullName evidence="3">Phage portal protein</fullName>
    </recommendedName>
</protein>
<dbReference type="AlphaFoldDB" id="A0A7T5EMA7"/>